<dbReference type="Pfam" id="PF07992">
    <property type="entry name" value="Pyr_redox_2"/>
    <property type="match status" value="1"/>
</dbReference>
<organism evidence="9 10">
    <name type="scientific">Dietzia timorensis</name>
    <dbReference type="NCBI Taxonomy" id="499555"/>
    <lineage>
        <taxon>Bacteria</taxon>
        <taxon>Bacillati</taxon>
        <taxon>Actinomycetota</taxon>
        <taxon>Actinomycetes</taxon>
        <taxon>Mycobacteriales</taxon>
        <taxon>Dietziaceae</taxon>
        <taxon>Dietzia</taxon>
    </lineage>
</organism>
<keyword evidence="6" id="KW-0520">NAD</keyword>
<dbReference type="KEGG" id="dtm:BJL86_3145"/>
<feature type="domain" description="FAD/NAD(P)-binding" evidence="8">
    <location>
        <begin position="16"/>
        <end position="346"/>
    </location>
</feature>
<keyword evidence="5" id="KW-0560">Oxidoreductase</keyword>
<dbReference type="PANTHER" id="PTHR43706">
    <property type="entry name" value="NADH DEHYDROGENASE"/>
    <property type="match status" value="1"/>
</dbReference>
<evidence type="ECO:0000256" key="1">
    <source>
        <dbReference type="ARBA" id="ARBA00005272"/>
    </source>
</evidence>
<evidence type="ECO:0000256" key="6">
    <source>
        <dbReference type="ARBA" id="ARBA00023027"/>
    </source>
</evidence>
<dbReference type="InterPro" id="IPR036188">
    <property type="entry name" value="FAD/NAD-bd_sf"/>
</dbReference>
<keyword evidence="4" id="KW-0274">FAD</keyword>
<evidence type="ECO:0000259" key="8">
    <source>
        <dbReference type="Pfam" id="PF07992"/>
    </source>
</evidence>
<dbReference type="AlphaFoldDB" id="A0A173LQA6"/>
<gene>
    <name evidence="9" type="ORF">BJL86_3145</name>
</gene>
<protein>
    <recommendedName>
        <fullName evidence="2">NADH:ubiquinone reductase (non-electrogenic)</fullName>
        <ecNumber evidence="2">1.6.5.9</ecNumber>
    </recommendedName>
</protein>
<evidence type="ECO:0000256" key="2">
    <source>
        <dbReference type="ARBA" id="ARBA00012637"/>
    </source>
</evidence>
<evidence type="ECO:0000313" key="9">
    <source>
        <dbReference type="EMBL" id="ANI93904.1"/>
    </source>
</evidence>
<dbReference type="EMBL" id="CP015961">
    <property type="protein sequence ID" value="ANI93904.1"/>
    <property type="molecule type" value="Genomic_DNA"/>
</dbReference>
<sequence>MPTDSPHSNAPTGRHHVVVVGSGFGGLSAVQSLADADVDVTMVSAVGYHLFQPLLYQVATGMLSVGQIAPLTRMVLEKQKNARPLLGVVTHIDLESRSLMLESPGIDGGQIQIPLSYDSLIIAAGANQSYFGNEHFAQFAPGLKTIDHALEIRSRIVNAFERAETCTDPVERRRLLTFVVVGGGPTGVEMAGQIGELANETFVGAYRNINPADARVILVDSGKEVLSSFGPQLGKHARKTLNKLGVEVMSETRVVDIDRHVVTVKEKKTGETRKIPASCKVWGAGVEASPLARHVAEASGAEVDRAGRVHVQPDLTLPGHPEVFCVGDMAAVEGVPGLAQGAIQGGEYAGRRIAALIDGEETVSEREPFVYSDLGSMATVAKYSAVADLFGKVRVYGIVGWAMWLWVHLMGLVGFSNRFLVAASWAFQLFGKERPLMAITNQMLRGREAVQEKKRLGEVQ</sequence>
<evidence type="ECO:0000256" key="5">
    <source>
        <dbReference type="ARBA" id="ARBA00023002"/>
    </source>
</evidence>
<dbReference type="RefSeq" id="WP_067478826.1">
    <property type="nucleotide sequence ID" value="NZ_CP015961.1"/>
</dbReference>
<dbReference type="SUPFAM" id="SSF51905">
    <property type="entry name" value="FAD/NAD(P)-binding domain"/>
    <property type="match status" value="1"/>
</dbReference>
<evidence type="ECO:0000313" key="10">
    <source>
        <dbReference type="Proteomes" id="UP000186104"/>
    </source>
</evidence>
<dbReference type="Gene3D" id="3.50.50.100">
    <property type="match status" value="1"/>
</dbReference>
<dbReference type="EC" id="1.6.5.9" evidence="2"/>
<evidence type="ECO:0000256" key="4">
    <source>
        <dbReference type="ARBA" id="ARBA00022827"/>
    </source>
</evidence>
<dbReference type="GO" id="GO:0050136">
    <property type="term" value="F:NADH dehydrogenase (quinone) (non-electrogenic) activity"/>
    <property type="evidence" value="ECO:0007669"/>
    <property type="project" value="UniProtKB-EC"/>
</dbReference>
<comment type="catalytic activity">
    <reaction evidence="7">
        <text>a quinone + NADH + H(+) = a quinol + NAD(+)</text>
        <dbReference type="Rhea" id="RHEA:46160"/>
        <dbReference type="ChEBI" id="CHEBI:15378"/>
        <dbReference type="ChEBI" id="CHEBI:24646"/>
        <dbReference type="ChEBI" id="CHEBI:57540"/>
        <dbReference type="ChEBI" id="CHEBI:57945"/>
        <dbReference type="ChEBI" id="CHEBI:132124"/>
        <dbReference type="EC" id="1.6.5.9"/>
    </reaction>
</comment>
<dbReference type="InterPro" id="IPR023753">
    <property type="entry name" value="FAD/NAD-binding_dom"/>
</dbReference>
<accession>A0A173LQA6</accession>
<evidence type="ECO:0000256" key="7">
    <source>
        <dbReference type="ARBA" id="ARBA00047599"/>
    </source>
</evidence>
<dbReference type="OrthoDB" id="9781621at2"/>
<dbReference type="PANTHER" id="PTHR43706:SF47">
    <property type="entry name" value="EXTERNAL NADH-UBIQUINONE OXIDOREDUCTASE 1, MITOCHONDRIAL-RELATED"/>
    <property type="match status" value="1"/>
</dbReference>
<reference evidence="9 10" key="1">
    <citation type="submission" date="2016-06" db="EMBL/GenBank/DDBJ databases">
        <title>Complete genome sequence of a saline-alkali tolerant type strain Dietzia timorensis ID05-A0528T.</title>
        <authorList>
            <person name="Wu X."/>
        </authorList>
    </citation>
    <scope>NUCLEOTIDE SEQUENCE [LARGE SCALE GENOMIC DNA]</scope>
    <source>
        <strain evidence="9 10">ID05-A0528</strain>
    </source>
</reference>
<name>A0A173LQA6_9ACTN</name>
<dbReference type="STRING" id="499555.BJL86_3145"/>
<dbReference type="InterPro" id="IPR045024">
    <property type="entry name" value="NDH-2"/>
</dbReference>
<proteinExistence type="inferred from homology"/>
<keyword evidence="10" id="KW-1185">Reference proteome</keyword>
<dbReference type="Proteomes" id="UP000186104">
    <property type="component" value="Chromosome"/>
</dbReference>
<dbReference type="PRINTS" id="PR00368">
    <property type="entry name" value="FADPNR"/>
</dbReference>
<dbReference type="PRINTS" id="PR00411">
    <property type="entry name" value="PNDRDTASEI"/>
</dbReference>
<comment type="similarity">
    <text evidence="1">Belongs to the NADH dehydrogenase family.</text>
</comment>
<keyword evidence="3" id="KW-0285">Flavoprotein</keyword>
<evidence type="ECO:0000256" key="3">
    <source>
        <dbReference type="ARBA" id="ARBA00022630"/>
    </source>
</evidence>